<dbReference type="Pfam" id="PF14286">
    <property type="entry name" value="DHHW"/>
    <property type="match status" value="1"/>
</dbReference>
<reference evidence="1" key="1">
    <citation type="submission" date="2022-06" db="EMBL/GenBank/DDBJ databases">
        <authorList>
            <person name="Dietemann V."/>
            <person name="Ory F."/>
            <person name="Dainat B."/>
            <person name="Oberhansli S."/>
        </authorList>
    </citation>
    <scope>NUCLEOTIDE SEQUENCE</scope>
    <source>
        <strain evidence="1">Ena-SAMPLE-TAB-26-04-2022-14:26:32:270-5432</strain>
    </source>
</reference>
<name>A0ABN8UAF2_9BACL</name>
<organism evidence="1 2">
    <name type="scientific">Paenibacillus melissococcoides</name>
    <dbReference type="NCBI Taxonomy" id="2912268"/>
    <lineage>
        <taxon>Bacteria</taxon>
        <taxon>Bacillati</taxon>
        <taxon>Bacillota</taxon>
        <taxon>Bacilli</taxon>
        <taxon>Bacillales</taxon>
        <taxon>Paenibacillaceae</taxon>
        <taxon>Paenibacillus</taxon>
    </lineage>
</organism>
<sequence length="383" mass="44322">MNKYDKIYKYTMAVLLLLFIGALAVLNLLTPDREFSEAENRVLDRWPDFSLKTLAAGKFTSNYEKYVSDQFVFRDAWIGVKTDADRAMGKKESNGVFLGENGFLIQRFNPPEDRDVENKAEAIRAFDLATPGVRKYIMLAPTAAMLLQDKLPAYAAAGDESAYVDKVRHALPAGIRFVDVYPALSAEREQPIFYRTDHHWTTAGAYYAYRELCKHMGIIPQDKEDFHIRPVTNEFYGSLYSKSGFRHMRPDRIELYLPKKEASYKVEYVDEQRTTDSLYELNNLNKKDKYTVFFNGNHALIKITTARPEGKKKLLVVKDSYANSLLPFLTEHFSEIYVVDLRYYGEDLTALVRQHDIRDMLLLYNVHTFFEDPSIQNLSELIE</sequence>
<dbReference type="Proteomes" id="UP001154322">
    <property type="component" value="Unassembled WGS sequence"/>
</dbReference>
<proteinExistence type="predicted"/>
<dbReference type="EMBL" id="CALYLO010000006">
    <property type="protein sequence ID" value="CAH8247101.1"/>
    <property type="molecule type" value="Genomic_DNA"/>
</dbReference>
<evidence type="ECO:0000313" key="1">
    <source>
        <dbReference type="EMBL" id="CAH8247101.1"/>
    </source>
</evidence>
<dbReference type="RefSeq" id="WP_213429811.1">
    <property type="nucleotide sequence ID" value="NZ_AP031286.1"/>
</dbReference>
<evidence type="ECO:0000313" key="2">
    <source>
        <dbReference type="Proteomes" id="UP001154322"/>
    </source>
</evidence>
<comment type="caution">
    <text evidence="1">The sequence shown here is derived from an EMBL/GenBank/DDBJ whole genome shotgun (WGS) entry which is preliminary data.</text>
</comment>
<protein>
    <submittedName>
        <fullName evidence="1">DHHW family protein</fullName>
    </submittedName>
</protein>
<accession>A0ABN8UAF2</accession>
<keyword evidence="2" id="KW-1185">Reference proteome</keyword>
<dbReference type="InterPro" id="IPR025945">
    <property type="entry name" value="DHHW"/>
</dbReference>
<gene>
    <name evidence="1" type="ORF">WJ0W_004335</name>
</gene>